<keyword evidence="2" id="KW-1185">Reference proteome</keyword>
<sequence length="321" mass="35000">MLVRDLKHKNSAISKQLAKFAARLGVRHPSLSRANRLLFLCGANRSPGVPSPRRQAIKRFVESISSDYRVIYAEGVFNELAKVGHGKNALDLEHEISAIADRILIVLESPSAFCELGAFAHQTLREKLIIVNDSQFRGNGSFIDTGPLAAATECKSPILWYPMGADGLSKTDGIGAIFSDLKAAVDAKPVSVGKPTSSDIGDLSASKLSLYFIHDLVLFVGPVTHAELIDVLITAFGKKSFDMAKSLLGILREARLIVSNQVDTDWVFRATTTTPFLQYAADTNALMATFRRYHLQTTPKRFADEHRGTHVERAVGPAIAA</sequence>
<name>A0A4R5MDI1_9BURK</name>
<dbReference type="RefSeq" id="WP_133194520.1">
    <property type="nucleotide sequence ID" value="NZ_JBHUCW010000006.1"/>
</dbReference>
<dbReference type="InterPro" id="IPR049725">
    <property type="entry name" value="STM3845-like"/>
</dbReference>
<protein>
    <submittedName>
        <fullName evidence="1">Uncharacterized protein</fullName>
    </submittedName>
</protein>
<dbReference type="OrthoDB" id="9150619at2"/>
<dbReference type="Proteomes" id="UP000295722">
    <property type="component" value="Unassembled WGS sequence"/>
</dbReference>
<dbReference type="AlphaFoldDB" id="A0A4R5MDI1"/>
<gene>
    <name evidence="1" type="ORF">EYW47_09035</name>
</gene>
<comment type="caution">
    <text evidence="1">The sequence shown here is derived from an EMBL/GenBank/DDBJ whole genome shotgun (WGS) entry which is preliminary data.</text>
</comment>
<accession>A0A4R5MDI1</accession>
<proteinExistence type="predicted"/>
<reference evidence="1 2" key="1">
    <citation type="submission" date="2019-03" db="EMBL/GenBank/DDBJ databases">
        <title>Paraburkholderia sp. 4M-K11, isolated from subtropical forest soil.</title>
        <authorList>
            <person name="Gao Z.-H."/>
            <person name="Qiu L.-H."/>
        </authorList>
    </citation>
    <scope>NUCLEOTIDE SEQUENCE [LARGE SCALE GENOMIC DNA]</scope>
    <source>
        <strain evidence="1 2">4M-K11</strain>
    </source>
</reference>
<dbReference type="EMBL" id="SMRP01000003">
    <property type="protein sequence ID" value="TDG24683.1"/>
    <property type="molecule type" value="Genomic_DNA"/>
</dbReference>
<organism evidence="1 2">
    <name type="scientific">Paraburkholderia silviterrae</name>
    <dbReference type="NCBI Taxonomy" id="2528715"/>
    <lineage>
        <taxon>Bacteria</taxon>
        <taxon>Pseudomonadati</taxon>
        <taxon>Pseudomonadota</taxon>
        <taxon>Betaproteobacteria</taxon>
        <taxon>Burkholderiales</taxon>
        <taxon>Burkholderiaceae</taxon>
        <taxon>Paraburkholderia</taxon>
    </lineage>
</organism>
<dbReference type="NCBIfam" id="NF038232">
    <property type="entry name" value="STM3845_fam"/>
    <property type="match status" value="1"/>
</dbReference>
<evidence type="ECO:0000313" key="1">
    <source>
        <dbReference type="EMBL" id="TDG24683.1"/>
    </source>
</evidence>
<evidence type="ECO:0000313" key="2">
    <source>
        <dbReference type="Proteomes" id="UP000295722"/>
    </source>
</evidence>